<organism evidence="1 2">
    <name type="scientific">Elliptochloris bilobata</name>
    <dbReference type="NCBI Taxonomy" id="381761"/>
    <lineage>
        <taxon>Eukaryota</taxon>
        <taxon>Viridiplantae</taxon>
        <taxon>Chlorophyta</taxon>
        <taxon>core chlorophytes</taxon>
        <taxon>Trebouxiophyceae</taxon>
        <taxon>Trebouxiophyceae incertae sedis</taxon>
        <taxon>Elliptochloris clade</taxon>
        <taxon>Elliptochloris</taxon>
    </lineage>
</organism>
<dbReference type="Pfam" id="PF08584">
    <property type="entry name" value="Ribonuc_P_40"/>
    <property type="match status" value="2"/>
</dbReference>
<name>A0AAW1RBW9_9CHLO</name>
<dbReference type="Proteomes" id="UP001445335">
    <property type="component" value="Unassembled WGS sequence"/>
</dbReference>
<dbReference type="AlphaFoldDB" id="A0AAW1RBW9"/>
<reference evidence="1 2" key="1">
    <citation type="journal article" date="2024" name="Nat. Commun.">
        <title>Phylogenomics reveals the evolutionary origins of lichenization in chlorophyte algae.</title>
        <authorList>
            <person name="Puginier C."/>
            <person name="Libourel C."/>
            <person name="Otte J."/>
            <person name="Skaloud P."/>
            <person name="Haon M."/>
            <person name="Grisel S."/>
            <person name="Petersen M."/>
            <person name="Berrin J.G."/>
            <person name="Delaux P.M."/>
            <person name="Dal Grande F."/>
            <person name="Keller J."/>
        </authorList>
    </citation>
    <scope>NUCLEOTIDE SEQUENCE [LARGE SCALE GENOMIC DNA]</scope>
    <source>
        <strain evidence="1 2">SAG 245.80</strain>
    </source>
</reference>
<dbReference type="EMBL" id="JALJOU010000048">
    <property type="protein sequence ID" value="KAK9830976.1"/>
    <property type="molecule type" value="Genomic_DNA"/>
</dbReference>
<comment type="caution">
    <text evidence="1">The sequence shown here is derived from an EMBL/GenBank/DDBJ whole genome shotgun (WGS) entry which is preliminary data.</text>
</comment>
<dbReference type="PANTHER" id="PTHR15396:SF1">
    <property type="entry name" value="RIBONUCLEASE P PROTEIN SUBUNIT P40"/>
    <property type="match status" value="1"/>
</dbReference>
<dbReference type="GO" id="GO:0000171">
    <property type="term" value="F:ribonuclease MRP activity"/>
    <property type="evidence" value="ECO:0007669"/>
    <property type="project" value="TreeGrafter"/>
</dbReference>
<dbReference type="GO" id="GO:0004526">
    <property type="term" value="F:ribonuclease P activity"/>
    <property type="evidence" value="ECO:0007669"/>
    <property type="project" value="TreeGrafter"/>
</dbReference>
<dbReference type="InterPro" id="IPR013893">
    <property type="entry name" value="RNase_P_Rpp40"/>
</dbReference>
<keyword evidence="2" id="KW-1185">Reference proteome</keyword>
<protein>
    <submittedName>
        <fullName evidence="1">Uncharacterized protein</fullName>
    </submittedName>
</protein>
<sequence length="244" mass="26083">MGLDVLVEEDFIKAHVVGGQHGFAALSVNTPLDRTDAAALLPDGRLHLALTRDTHERLGLVGAHSATTPNGYRVTLDLVSRKFNGTNPFYHKVRDALRERAAPLDLLCVTTRRRQRDRPAVHEWLGAQACAFTALGDGALSAATELPVAAAPCVLAAHRWQGLLASDSVERMIGACRRLLAARACPWAAVSVWGFEDAPVSWGGAEHGRSALGGGENDYHVLLLLGEQYALFVAAGAADGFTKF</sequence>
<dbReference type="PANTHER" id="PTHR15396">
    <property type="entry name" value="RIBONUCLEASE P PROTEIN SUBUNIT P40"/>
    <property type="match status" value="1"/>
</dbReference>
<evidence type="ECO:0000313" key="2">
    <source>
        <dbReference type="Proteomes" id="UP001445335"/>
    </source>
</evidence>
<dbReference type="GO" id="GO:0001682">
    <property type="term" value="P:tRNA 5'-leader removal"/>
    <property type="evidence" value="ECO:0007669"/>
    <property type="project" value="InterPro"/>
</dbReference>
<dbReference type="GO" id="GO:0000447">
    <property type="term" value="P:endonucleolytic cleavage in ITS1 to separate SSU-rRNA from 5.8S rRNA and LSU-rRNA from tricistronic rRNA transcript (SSU-rRNA, 5.8S rRNA, LSU-rRNA)"/>
    <property type="evidence" value="ECO:0007669"/>
    <property type="project" value="TreeGrafter"/>
</dbReference>
<dbReference type="GO" id="GO:0030681">
    <property type="term" value="C:multimeric ribonuclease P complex"/>
    <property type="evidence" value="ECO:0007669"/>
    <property type="project" value="TreeGrafter"/>
</dbReference>
<gene>
    <name evidence="1" type="ORF">WJX81_004532</name>
</gene>
<evidence type="ECO:0000313" key="1">
    <source>
        <dbReference type="EMBL" id="KAK9830976.1"/>
    </source>
</evidence>
<accession>A0AAW1RBW9</accession>
<proteinExistence type="predicted"/>
<dbReference type="GO" id="GO:0000172">
    <property type="term" value="C:ribonuclease MRP complex"/>
    <property type="evidence" value="ECO:0007669"/>
    <property type="project" value="TreeGrafter"/>
</dbReference>